<keyword evidence="3" id="KW-1185">Reference proteome</keyword>
<dbReference type="EMBL" id="JBHSHD010000002">
    <property type="protein sequence ID" value="MFC4818897.1"/>
    <property type="molecule type" value="Genomic_DNA"/>
</dbReference>
<comment type="caution">
    <text evidence="2">The sequence shown here is derived from an EMBL/GenBank/DDBJ whole genome shotgun (WGS) entry which is preliminary data.</text>
</comment>
<dbReference type="InterPro" id="IPR029069">
    <property type="entry name" value="HotDog_dom_sf"/>
</dbReference>
<sequence length="159" mass="16654">MIDLAHAAHAVHAAALEHELLADIPLARAMALRADAYDGASLTLAAPLAPNVNDKGCAFGGSLASLMTLSGWGLIKLAVDARALACDIYVQDSSVRYLAPVWQDFAAVARLAEGEAFEEFFATLAARGKGRLRVHCTVPLADGSPAATLDARFVALAKR</sequence>
<evidence type="ECO:0000313" key="2">
    <source>
        <dbReference type="EMBL" id="MFC4818897.1"/>
    </source>
</evidence>
<feature type="domain" description="Thioesterase putative" evidence="1">
    <location>
        <begin position="14"/>
        <end position="156"/>
    </location>
</feature>
<dbReference type="RefSeq" id="WP_380018633.1">
    <property type="nucleotide sequence ID" value="NZ_JBHSHD010000002.1"/>
</dbReference>
<protein>
    <submittedName>
        <fullName evidence="2">YiiD C-terminal domain-containing protein</fullName>
    </submittedName>
</protein>
<name>A0ABV9QPP1_9GAMM</name>
<dbReference type="Proteomes" id="UP001595886">
    <property type="component" value="Unassembled WGS sequence"/>
</dbReference>
<proteinExistence type="predicted"/>
<dbReference type="Pfam" id="PF09500">
    <property type="entry name" value="YiiD_C"/>
    <property type="match status" value="1"/>
</dbReference>
<dbReference type="SUPFAM" id="SSF54637">
    <property type="entry name" value="Thioesterase/thiol ester dehydrase-isomerase"/>
    <property type="match status" value="1"/>
</dbReference>
<evidence type="ECO:0000259" key="1">
    <source>
        <dbReference type="Pfam" id="PF09500"/>
    </source>
</evidence>
<dbReference type="Gene3D" id="3.10.129.10">
    <property type="entry name" value="Hotdog Thioesterase"/>
    <property type="match status" value="1"/>
</dbReference>
<gene>
    <name evidence="2" type="ORF">ACFO6Q_01095</name>
</gene>
<organism evidence="2 3">
    <name type="scientific">Dokdonella ginsengisoli</name>
    <dbReference type="NCBI Taxonomy" id="363846"/>
    <lineage>
        <taxon>Bacteria</taxon>
        <taxon>Pseudomonadati</taxon>
        <taxon>Pseudomonadota</taxon>
        <taxon>Gammaproteobacteria</taxon>
        <taxon>Lysobacterales</taxon>
        <taxon>Rhodanobacteraceae</taxon>
        <taxon>Dokdonella</taxon>
    </lineage>
</organism>
<dbReference type="InterPro" id="IPR012660">
    <property type="entry name" value="YiiD_C"/>
</dbReference>
<evidence type="ECO:0000313" key="3">
    <source>
        <dbReference type="Proteomes" id="UP001595886"/>
    </source>
</evidence>
<dbReference type="NCBIfam" id="TIGR02447">
    <property type="entry name" value="yiiD_Cterm"/>
    <property type="match status" value="1"/>
</dbReference>
<reference evidence="3" key="1">
    <citation type="journal article" date="2019" name="Int. J. Syst. Evol. Microbiol.">
        <title>The Global Catalogue of Microorganisms (GCM) 10K type strain sequencing project: providing services to taxonomists for standard genome sequencing and annotation.</title>
        <authorList>
            <consortium name="The Broad Institute Genomics Platform"/>
            <consortium name="The Broad Institute Genome Sequencing Center for Infectious Disease"/>
            <person name="Wu L."/>
            <person name="Ma J."/>
        </authorList>
    </citation>
    <scope>NUCLEOTIDE SEQUENCE [LARGE SCALE GENOMIC DNA]</scope>
    <source>
        <strain evidence="3">CCUG 30340</strain>
    </source>
</reference>
<accession>A0ABV9QPP1</accession>